<keyword evidence="2" id="KW-0456">Lyase</keyword>
<dbReference type="CDD" id="cd07263">
    <property type="entry name" value="VOC_like"/>
    <property type="match status" value="1"/>
</dbReference>
<proteinExistence type="predicted"/>
<reference evidence="2 3" key="1">
    <citation type="submission" date="2020-08" db="EMBL/GenBank/DDBJ databases">
        <title>Genomic Encyclopedia of Type Strains, Phase III (KMG-III): the genomes of soil and plant-associated and newly described type strains.</title>
        <authorList>
            <person name="Whitman W."/>
        </authorList>
    </citation>
    <scope>NUCLEOTIDE SEQUENCE [LARGE SCALE GENOMIC DNA]</scope>
    <source>
        <strain evidence="2 3">CECT 8693</strain>
    </source>
</reference>
<dbReference type="GO" id="GO:0004462">
    <property type="term" value="F:lactoylglutathione lyase activity"/>
    <property type="evidence" value="ECO:0007669"/>
    <property type="project" value="UniProtKB-EC"/>
</dbReference>
<name>A0A7W3XPR7_9BACL</name>
<dbReference type="EC" id="4.4.1.5" evidence="2"/>
<dbReference type="InterPro" id="IPR029068">
    <property type="entry name" value="Glyas_Bleomycin-R_OHBP_Dase"/>
</dbReference>
<comment type="caution">
    <text evidence="2">The sequence shown here is derived from an EMBL/GenBank/DDBJ whole genome shotgun (WGS) entry which is preliminary data.</text>
</comment>
<dbReference type="Gene3D" id="3.10.180.10">
    <property type="entry name" value="2,3-Dihydroxybiphenyl 1,2-Dioxygenase, domain 1"/>
    <property type="match status" value="1"/>
</dbReference>
<dbReference type="AlphaFoldDB" id="A0A7W3XPR7"/>
<evidence type="ECO:0000259" key="1">
    <source>
        <dbReference type="PROSITE" id="PS51819"/>
    </source>
</evidence>
<dbReference type="PANTHER" id="PTHR36437">
    <property type="entry name" value="GLYOXALASE/BLEOMYCIN RESISTANCE PROTEIN/DIOXYGENASE"/>
    <property type="match status" value="1"/>
</dbReference>
<organism evidence="2 3">
    <name type="scientific">Fontibacillus solani</name>
    <dbReference type="NCBI Taxonomy" id="1572857"/>
    <lineage>
        <taxon>Bacteria</taxon>
        <taxon>Bacillati</taxon>
        <taxon>Bacillota</taxon>
        <taxon>Bacilli</taxon>
        <taxon>Bacillales</taxon>
        <taxon>Paenibacillaceae</taxon>
        <taxon>Fontibacillus</taxon>
    </lineage>
</organism>
<keyword evidence="3" id="KW-1185">Reference proteome</keyword>
<dbReference type="SUPFAM" id="SSF54593">
    <property type="entry name" value="Glyoxalase/Bleomycin resistance protein/Dihydroxybiphenyl dioxygenase"/>
    <property type="match status" value="1"/>
</dbReference>
<dbReference type="EMBL" id="JACJIP010000001">
    <property type="protein sequence ID" value="MBA9083749.1"/>
    <property type="molecule type" value="Genomic_DNA"/>
</dbReference>
<sequence length="129" mass="14236">MVYIIQKLGQVMLYVNDQAGAVSFWTEKAGFVVIAEEDHGQGMRSIEIAPAAQSATTLVLHNKELVAKMSPELNLGTPSLMFFADDVERLYAEFTEKGITVGELVDLPMGKVFNFADDEGNYFAVLEKN</sequence>
<dbReference type="Proteomes" id="UP000567067">
    <property type="component" value="Unassembled WGS sequence"/>
</dbReference>
<evidence type="ECO:0000313" key="3">
    <source>
        <dbReference type="Proteomes" id="UP000567067"/>
    </source>
</evidence>
<dbReference type="PANTHER" id="PTHR36437:SF2">
    <property type="entry name" value="GLYOXALASE_BLEOMYCIN RESISTANCE PROTEIN_DIOXYGENASE"/>
    <property type="match status" value="1"/>
</dbReference>
<evidence type="ECO:0000313" key="2">
    <source>
        <dbReference type="EMBL" id="MBA9083749.1"/>
    </source>
</evidence>
<feature type="domain" description="VOC" evidence="1">
    <location>
        <begin position="7"/>
        <end position="128"/>
    </location>
</feature>
<dbReference type="PROSITE" id="PS51819">
    <property type="entry name" value="VOC"/>
    <property type="match status" value="1"/>
</dbReference>
<dbReference type="InterPro" id="IPR004360">
    <property type="entry name" value="Glyas_Fos-R_dOase_dom"/>
</dbReference>
<dbReference type="InterPro" id="IPR037523">
    <property type="entry name" value="VOC_core"/>
</dbReference>
<accession>A0A7W3XPR7</accession>
<gene>
    <name evidence="2" type="ORF">FHR92_000192</name>
</gene>
<protein>
    <submittedName>
        <fullName evidence="2">Lactoylglutathione lyase</fullName>
        <ecNumber evidence="2">4.4.1.5</ecNumber>
    </submittedName>
</protein>
<dbReference type="Pfam" id="PF00903">
    <property type="entry name" value="Glyoxalase"/>
    <property type="match status" value="1"/>
</dbReference>